<organism evidence="1 2">
    <name type="scientific">Vibrio sinaloensis DSM 21326</name>
    <dbReference type="NCBI Taxonomy" id="945550"/>
    <lineage>
        <taxon>Bacteria</taxon>
        <taxon>Pseudomonadati</taxon>
        <taxon>Pseudomonadota</taxon>
        <taxon>Gammaproteobacteria</taxon>
        <taxon>Vibrionales</taxon>
        <taxon>Vibrionaceae</taxon>
        <taxon>Vibrio</taxon>
        <taxon>Vibrio oreintalis group</taxon>
    </lineage>
</organism>
<dbReference type="EMBL" id="AEVT01000046">
    <property type="protein sequence ID" value="EGA71030.1"/>
    <property type="molecule type" value="Genomic_DNA"/>
</dbReference>
<sequence>MATEDEGLGDVKMTSIDVELTELNLDDNAPIFYEDEEPVQSYAFEYNENSEPTDVIGTVLAVDAD</sequence>
<dbReference type="RefSeq" id="WP_008075360.1">
    <property type="nucleotide sequence ID" value="NZ_AEVT01000046.1"/>
</dbReference>
<dbReference type="AlphaFoldDB" id="E8M4M9"/>
<dbReference type="Proteomes" id="UP000006228">
    <property type="component" value="Unassembled WGS sequence"/>
</dbReference>
<name>E8M4M9_PHOS4</name>
<dbReference type="GeneID" id="95568577"/>
<proteinExistence type="predicted"/>
<protein>
    <submittedName>
        <fullName evidence="1">RTX toxin</fullName>
    </submittedName>
</protein>
<evidence type="ECO:0000313" key="2">
    <source>
        <dbReference type="Proteomes" id="UP000006228"/>
    </source>
</evidence>
<gene>
    <name evidence="1" type="ORF">VISI1226_03150</name>
</gene>
<reference evidence="1 2" key="1">
    <citation type="journal article" date="2012" name="Int. J. Syst. Evol. Microbiol.">
        <title>Vibrio caribbeanicus sp. nov., isolated from the marine sponge Scleritoderma cyanea.</title>
        <authorList>
            <person name="Hoffmann M."/>
            <person name="Monday S.R."/>
            <person name="Allard M.W."/>
            <person name="Strain E.A."/>
            <person name="Whittaker P."/>
            <person name="Naum M."/>
            <person name="McCarthy P.J."/>
            <person name="Lopez J.V."/>
            <person name="Fischer M."/>
            <person name="Brown E.W."/>
        </authorList>
    </citation>
    <scope>NUCLEOTIDE SEQUENCE [LARGE SCALE GENOMIC DNA]</scope>
    <source>
        <strain evidence="2">DSMZ 21326</strain>
    </source>
</reference>
<feature type="non-terminal residue" evidence="1">
    <location>
        <position position="65"/>
    </location>
</feature>
<evidence type="ECO:0000313" key="1">
    <source>
        <dbReference type="EMBL" id="EGA71030.1"/>
    </source>
</evidence>
<comment type="caution">
    <text evidence="1">The sequence shown here is derived from an EMBL/GenBank/DDBJ whole genome shotgun (WGS) entry which is preliminary data.</text>
</comment>
<accession>E8M4M9</accession>